<dbReference type="InterPro" id="IPR038922">
    <property type="entry name" value="HYPK_UBA"/>
</dbReference>
<sequence length="154" mass="16271">MTEAQPTSIVEGATTGDVDDEIPTAAKSAEDRKAAAALSSLDAPRDDDSGTKDVDQEAVRQAMDRLAVGGATNGVTTKKAGEKKEVKKTVKVDPADVTFIVGHPVLISTSYQANQCPKKQIEELELPKVKATDLLRAHEGDAIKALRAYITPSA</sequence>
<dbReference type="InterPro" id="IPR052617">
    <property type="entry name" value="Huntingtin-int_K"/>
</dbReference>
<dbReference type="InterPro" id="IPR044034">
    <property type="entry name" value="NAC-like_UBA"/>
</dbReference>
<organism evidence="3 4">
    <name type="scientific">Phlyctema vagabunda</name>
    <dbReference type="NCBI Taxonomy" id="108571"/>
    <lineage>
        <taxon>Eukaryota</taxon>
        <taxon>Fungi</taxon>
        <taxon>Dikarya</taxon>
        <taxon>Ascomycota</taxon>
        <taxon>Pezizomycotina</taxon>
        <taxon>Leotiomycetes</taxon>
        <taxon>Helotiales</taxon>
        <taxon>Dermateaceae</taxon>
        <taxon>Phlyctema</taxon>
    </lineage>
</organism>
<feature type="domain" description="Nascent polypeptide-associated complex subunit alpha-like UBA" evidence="2">
    <location>
        <begin position="122"/>
        <end position="150"/>
    </location>
</feature>
<reference evidence="3 4" key="1">
    <citation type="submission" date="2024-06" db="EMBL/GenBank/DDBJ databases">
        <title>Complete genome of Phlyctema vagabunda strain 19-DSS-EL-015.</title>
        <authorList>
            <person name="Fiorenzani C."/>
        </authorList>
    </citation>
    <scope>NUCLEOTIDE SEQUENCE [LARGE SCALE GENOMIC DNA]</scope>
    <source>
        <strain evidence="3 4">19-DSS-EL-015</strain>
    </source>
</reference>
<feature type="compositionally biased region" description="Basic and acidic residues" evidence="1">
    <location>
        <begin position="43"/>
        <end position="55"/>
    </location>
</feature>
<gene>
    <name evidence="3" type="ORF">PVAG01_02686</name>
</gene>
<keyword evidence="4" id="KW-1185">Reference proteome</keyword>
<evidence type="ECO:0000313" key="4">
    <source>
        <dbReference type="Proteomes" id="UP001629113"/>
    </source>
</evidence>
<accession>A0ABR4PRD6</accession>
<comment type="caution">
    <text evidence="3">The sequence shown here is derived from an EMBL/GenBank/DDBJ whole genome shotgun (WGS) entry which is preliminary data.</text>
</comment>
<dbReference type="CDD" id="cd14361">
    <property type="entry name" value="UBA_HYPK"/>
    <property type="match status" value="1"/>
</dbReference>
<evidence type="ECO:0000256" key="1">
    <source>
        <dbReference type="SAM" id="MobiDB-lite"/>
    </source>
</evidence>
<proteinExistence type="predicted"/>
<name>A0ABR4PRD6_9HELO</name>
<evidence type="ECO:0000313" key="3">
    <source>
        <dbReference type="EMBL" id="KAL3425895.1"/>
    </source>
</evidence>
<dbReference type="PANTHER" id="PTHR31184">
    <property type="entry name" value="HUNTINGTIN-INTERACTING PROTEIN K FAMILY MEMBER"/>
    <property type="match status" value="1"/>
</dbReference>
<dbReference type="PANTHER" id="PTHR31184:SF2">
    <property type="entry name" value="HUNTINGTIN-INTERACTING PROTEIN K"/>
    <property type="match status" value="1"/>
</dbReference>
<feature type="region of interest" description="Disordered" evidence="1">
    <location>
        <begin position="1"/>
        <end position="55"/>
    </location>
</feature>
<dbReference type="EMBL" id="JBFCZG010000002">
    <property type="protein sequence ID" value="KAL3425895.1"/>
    <property type="molecule type" value="Genomic_DNA"/>
</dbReference>
<dbReference type="Proteomes" id="UP001629113">
    <property type="component" value="Unassembled WGS sequence"/>
</dbReference>
<dbReference type="Pfam" id="PF19026">
    <property type="entry name" value="UBA_HYPK"/>
    <property type="match status" value="1"/>
</dbReference>
<evidence type="ECO:0000259" key="2">
    <source>
        <dbReference type="Pfam" id="PF19026"/>
    </source>
</evidence>
<protein>
    <recommendedName>
        <fullName evidence="2">Nascent polypeptide-associated complex subunit alpha-like UBA domain-containing protein</fullName>
    </recommendedName>
</protein>